<evidence type="ECO:0000313" key="5">
    <source>
        <dbReference type="EMBL" id="KJY67180.1"/>
    </source>
</evidence>
<dbReference type="AlphaFoldDB" id="A0A837G0X5"/>
<reference evidence="5" key="1">
    <citation type="journal article" date="2015" name="BMC Genomics">
        <title>Genome mining reveals unlocked bioactive potential of marine Gram-negative bacteria.</title>
        <authorList>
            <person name="Machado H."/>
            <person name="Sonnenschein E.C."/>
            <person name="Melchiorsen J."/>
            <person name="Gram L."/>
        </authorList>
    </citation>
    <scope>NUCLEOTIDE SEQUENCE</scope>
    <source>
        <strain evidence="5">S2052</strain>
    </source>
</reference>
<dbReference type="SUPFAM" id="SSF55781">
    <property type="entry name" value="GAF domain-like"/>
    <property type="match status" value="1"/>
</dbReference>
<dbReference type="Gene3D" id="3.30.70.270">
    <property type="match status" value="1"/>
</dbReference>
<organism evidence="5">
    <name type="scientific">Vibrio coralliilyticus</name>
    <dbReference type="NCBI Taxonomy" id="190893"/>
    <lineage>
        <taxon>Bacteria</taxon>
        <taxon>Pseudomonadati</taxon>
        <taxon>Pseudomonadota</taxon>
        <taxon>Gammaproteobacteria</taxon>
        <taxon>Vibrionales</taxon>
        <taxon>Vibrionaceae</taxon>
        <taxon>Vibrio</taxon>
    </lineage>
</organism>
<dbReference type="PROSITE" id="PS50887">
    <property type="entry name" value="GGDEF"/>
    <property type="match status" value="1"/>
</dbReference>
<dbReference type="PANTHER" id="PTHR45138:SF26">
    <property type="entry name" value="DIGUANYLATE CYCLASE"/>
    <property type="match status" value="1"/>
</dbReference>
<dbReference type="NCBIfam" id="TIGR00254">
    <property type="entry name" value="GGDEF"/>
    <property type="match status" value="1"/>
</dbReference>
<keyword evidence="3" id="KW-0812">Transmembrane</keyword>
<dbReference type="GO" id="GO:0052621">
    <property type="term" value="F:diguanylate cyclase activity"/>
    <property type="evidence" value="ECO:0007669"/>
    <property type="project" value="UniProtKB-EC"/>
</dbReference>
<evidence type="ECO:0000256" key="3">
    <source>
        <dbReference type="SAM" id="Phobius"/>
    </source>
</evidence>
<protein>
    <recommendedName>
        <fullName evidence="2">diguanylate cyclase</fullName>
        <ecNumber evidence="2">2.7.7.65</ecNumber>
    </recommendedName>
</protein>
<dbReference type="Gene3D" id="3.30.450.20">
    <property type="entry name" value="PAS domain"/>
    <property type="match status" value="1"/>
</dbReference>
<dbReference type="Pfam" id="PF13492">
    <property type="entry name" value="GAF_3"/>
    <property type="match status" value="1"/>
</dbReference>
<proteinExistence type="predicted"/>
<dbReference type="SMART" id="SM00065">
    <property type="entry name" value="GAF"/>
    <property type="match status" value="1"/>
</dbReference>
<dbReference type="InterPro" id="IPR003018">
    <property type="entry name" value="GAF"/>
</dbReference>
<comment type="caution">
    <text evidence="5">The sequence shown here is derived from an EMBL/GenBank/DDBJ whole genome shotgun (WGS) entry which is preliminary data.</text>
</comment>
<dbReference type="InterPro" id="IPR029787">
    <property type="entry name" value="Nucleotide_cyclase"/>
</dbReference>
<dbReference type="GO" id="GO:0005886">
    <property type="term" value="C:plasma membrane"/>
    <property type="evidence" value="ECO:0007669"/>
    <property type="project" value="TreeGrafter"/>
</dbReference>
<feature type="transmembrane region" description="Helical" evidence="3">
    <location>
        <begin position="12"/>
        <end position="31"/>
    </location>
</feature>
<dbReference type="SUPFAM" id="SSF55073">
    <property type="entry name" value="Nucleotide cyclase"/>
    <property type="match status" value="1"/>
</dbReference>
<keyword evidence="3" id="KW-0472">Membrane</keyword>
<dbReference type="PANTHER" id="PTHR45138">
    <property type="entry name" value="REGULATORY COMPONENTS OF SENSORY TRANSDUCTION SYSTEM"/>
    <property type="match status" value="1"/>
</dbReference>
<dbReference type="GO" id="GO:1902201">
    <property type="term" value="P:negative regulation of bacterial-type flagellum-dependent cell motility"/>
    <property type="evidence" value="ECO:0007669"/>
    <property type="project" value="TreeGrafter"/>
</dbReference>
<dbReference type="CDD" id="cd01949">
    <property type="entry name" value="GGDEF"/>
    <property type="match status" value="1"/>
</dbReference>
<dbReference type="EMBL" id="JXXR01000028">
    <property type="protein sequence ID" value="KJY67180.1"/>
    <property type="molecule type" value="Genomic_DNA"/>
</dbReference>
<feature type="transmembrane region" description="Helical" evidence="3">
    <location>
        <begin position="169"/>
        <end position="190"/>
    </location>
</feature>
<dbReference type="InterPro" id="IPR050469">
    <property type="entry name" value="Diguanylate_Cyclase"/>
</dbReference>
<dbReference type="InterPro" id="IPR043128">
    <property type="entry name" value="Rev_trsase/Diguanyl_cyclase"/>
</dbReference>
<evidence type="ECO:0000259" key="4">
    <source>
        <dbReference type="PROSITE" id="PS50887"/>
    </source>
</evidence>
<keyword evidence="3" id="KW-1133">Transmembrane helix</keyword>
<feature type="domain" description="GGDEF" evidence="4">
    <location>
        <begin position="405"/>
        <end position="539"/>
    </location>
</feature>
<dbReference type="Pfam" id="PF00990">
    <property type="entry name" value="GGDEF"/>
    <property type="match status" value="1"/>
</dbReference>
<name>A0A837G0X5_9VIBR</name>
<dbReference type="EC" id="2.7.7.65" evidence="2"/>
<sequence>MRIVDKKWQVLPILTLSVSMLVGLYGFYITLERLVIERERSHLISLMSDVIYVIREDSAKFTPELDVDDYIGDLTQANTQMRIQVIDPTGVVIADTDLSDHALARVENHANRPDFQQALETGEGSDVRFSTVTSTDRIYYSKKESINGNDFVIVLSSPMYHLKQMTFELMTILTIMVIHSIGFLVGTSYLSNRRINLRVEEEQTKQDERIRQRTNEIELMHRLANMLAACNNMVEAQKIVSDVLPRILGNVNGSVSLMRASRNQLVTQLDWGEEWPGSRSFAPDECWSLRKGRVYQSNDEFHTLSCEHMENVGDNQTLCIPLTAHGNTIGIMHLYFGSSEVEIDEITEQLAFSVAEHLGLALANLSLQEKLRSQALSDPLTGLFNRRFFEQKLTEHAMNSATSEQPLSLLMLDLDRFKRFNDNFGHDAGDFVLKEISALLKRSVGDDEIACRLGGEELAVLLPQSNMKQATEFANTLCEAVRSLHLEHKGLSLGQLGVSIGVSTYPKPSSDMESLVKMADQALYMAKDLGRSRVVNYDEYRTHKKPGLEVVELEESPA</sequence>
<evidence type="ECO:0000256" key="1">
    <source>
        <dbReference type="ARBA" id="ARBA00001946"/>
    </source>
</evidence>
<dbReference type="GO" id="GO:0043709">
    <property type="term" value="P:cell adhesion involved in single-species biofilm formation"/>
    <property type="evidence" value="ECO:0007669"/>
    <property type="project" value="TreeGrafter"/>
</dbReference>
<dbReference type="FunFam" id="3.30.70.270:FF:000001">
    <property type="entry name" value="Diguanylate cyclase domain protein"/>
    <property type="match status" value="1"/>
</dbReference>
<dbReference type="InterPro" id="IPR000160">
    <property type="entry name" value="GGDEF_dom"/>
</dbReference>
<dbReference type="Gene3D" id="3.30.450.40">
    <property type="match status" value="1"/>
</dbReference>
<accession>A0A837G0X5</accession>
<evidence type="ECO:0000256" key="2">
    <source>
        <dbReference type="ARBA" id="ARBA00012528"/>
    </source>
</evidence>
<gene>
    <name evidence="5" type="ORF">TW71_22585</name>
</gene>
<comment type="cofactor">
    <cofactor evidence="1">
        <name>Mg(2+)</name>
        <dbReference type="ChEBI" id="CHEBI:18420"/>
    </cofactor>
</comment>
<dbReference type="SMART" id="SM00267">
    <property type="entry name" value="GGDEF"/>
    <property type="match status" value="1"/>
</dbReference>
<dbReference type="InterPro" id="IPR029016">
    <property type="entry name" value="GAF-like_dom_sf"/>
</dbReference>